<dbReference type="Proteomes" id="UP000266305">
    <property type="component" value="Unassembled WGS sequence"/>
</dbReference>
<comment type="caution">
    <text evidence="2">The sequence shown here is derived from an EMBL/GenBank/DDBJ whole genome shotgun (WGS) entry which is preliminary data.</text>
</comment>
<sequence length="85" mass="9602">MISILEGDYKRRRREIEDRRVLQHELATLVGFAFHQPSKMPDYKPPAEASAPPPRKAEAGWDADHERVRGLLIGMALSAGSGHRR</sequence>
<dbReference type="EMBL" id="QWGP01000038">
    <property type="protein sequence ID" value="RHZ91154.1"/>
    <property type="molecule type" value="Genomic_DNA"/>
</dbReference>
<gene>
    <name evidence="2" type="ORF">D1114_21005</name>
</gene>
<evidence type="ECO:0000256" key="1">
    <source>
        <dbReference type="SAM" id="MobiDB-lite"/>
    </source>
</evidence>
<evidence type="ECO:0000313" key="3">
    <source>
        <dbReference type="Proteomes" id="UP000266305"/>
    </source>
</evidence>
<dbReference type="AlphaFoldDB" id="A0AAX1UFX3"/>
<accession>A0AAX1UFX3</accession>
<reference evidence="2 3" key="1">
    <citation type="submission" date="2018-08" db="EMBL/GenBank/DDBJ databases">
        <title>Draft genome sequence of Rhodobacter sphaeroides FY.</title>
        <authorList>
            <person name="Rayyan A."/>
            <person name="Meyer T.E."/>
            <person name="Kyndt J.A."/>
        </authorList>
    </citation>
    <scope>NUCLEOTIDE SEQUENCE [LARGE SCALE GENOMIC DNA]</scope>
    <source>
        <strain evidence="2 3">FY</strain>
    </source>
</reference>
<name>A0AAX1UFX3_CERSP</name>
<protein>
    <submittedName>
        <fullName evidence="2">Uncharacterized protein</fullName>
    </submittedName>
</protein>
<evidence type="ECO:0000313" key="2">
    <source>
        <dbReference type="EMBL" id="RHZ91154.1"/>
    </source>
</evidence>
<feature type="region of interest" description="Disordered" evidence="1">
    <location>
        <begin position="36"/>
        <end position="63"/>
    </location>
</feature>
<proteinExistence type="predicted"/>
<organism evidence="2 3">
    <name type="scientific">Cereibacter sphaeroides</name>
    <name type="common">Rhodobacter sphaeroides</name>
    <dbReference type="NCBI Taxonomy" id="1063"/>
    <lineage>
        <taxon>Bacteria</taxon>
        <taxon>Pseudomonadati</taxon>
        <taxon>Pseudomonadota</taxon>
        <taxon>Alphaproteobacteria</taxon>
        <taxon>Rhodobacterales</taxon>
        <taxon>Paracoccaceae</taxon>
        <taxon>Cereibacter</taxon>
    </lineage>
</organism>